<feature type="compositionally biased region" description="Acidic residues" evidence="14">
    <location>
        <begin position="438"/>
        <end position="449"/>
    </location>
</feature>
<evidence type="ECO:0000259" key="16">
    <source>
        <dbReference type="PROSITE" id="PS50026"/>
    </source>
</evidence>
<evidence type="ECO:0000256" key="13">
    <source>
        <dbReference type="PROSITE-ProRule" id="PRU00076"/>
    </source>
</evidence>
<keyword evidence="12" id="KW-0325">Glycoprotein</keyword>
<dbReference type="PROSITE" id="PS01187">
    <property type="entry name" value="EGF_CA"/>
    <property type="match status" value="1"/>
</dbReference>
<dbReference type="GeneTree" id="ENSGT00940000156996"/>
<evidence type="ECO:0000256" key="14">
    <source>
        <dbReference type="SAM" id="MobiDB-lite"/>
    </source>
</evidence>
<feature type="domain" description="EGF-like" evidence="16">
    <location>
        <begin position="189"/>
        <end position="226"/>
    </location>
</feature>
<dbReference type="PANTHER" id="PTHR14789:SF4">
    <property type="entry name" value="ENDOSIALIN"/>
    <property type="match status" value="1"/>
</dbReference>
<keyword evidence="18" id="KW-1185">Reference proteome</keyword>
<keyword evidence="9 15" id="KW-0472">Membrane</keyword>
<keyword evidence="10" id="KW-1015">Disulfide bond</keyword>
<dbReference type="STRING" id="62062.ENSHHUP00000036997"/>
<comment type="subcellular location">
    <subcellularLocation>
        <location evidence="1">Membrane</location>
        <topology evidence="1">Single-pass type I membrane protein</topology>
    </subcellularLocation>
</comment>
<feature type="region of interest" description="Disordered" evidence="14">
    <location>
        <begin position="425"/>
        <end position="482"/>
    </location>
</feature>
<evidence type="ECO:0000256" key="4">
    <source>
        <dbReference type="ARBA" id="ARBA00022692"/>
    </source>
</evidence>
<dbReference type="GO" id="GO:0030855">
    <property type="term" value="P:epithelial cell differentiation"/>
    <property type="evidence" value="ECO:0007669"/>
    <property type="project" value="UniProtKB-ARBA"/>
</dbReference>
<dbReference type="InterPro" id="IPR000152">
    <property type="entry name" value="EGF-type_Asp/Asn_hydroxyl_site"/>
</dbReference>
<evidence type="ECO:0000256" key="2">
    <source>
        <dbReference type="ARBA" id="ARBA00022536"/>
    </source>
</evidence>
<evidence type="ECO:0000256" key="10">
    <source>
        <dbReference type="ARBA" id="ARBA00023157"/>
    </source>
</evidence>
<dbReference type="Gene3D" id="2.10.25.10">
    <property type="entry name" value="Laminin"/>
    <property type="match status" value="5"/>
</dbReference>
<dbReference type="SUPFAM" id="SSF57184">
    <property type="entry name" value="Growth factor receptor domain"/>
    <property type="match status" value="1"/>
</dbReference>
<protein>
    <submittedName>
        <fullName evidence="17">CD248 molecule, endosialin a</fullName>
    </submittedName>
</protein>
<dbReference type="SUPFAM" id="SSF57196">
    <property type="entry name" value="EGF/Laminin"/>
    <property type="match status" value="2"/>
</dbReference>
<evidence type="ECO:0000313" key="18">
    <source>
        <dbReference type="Proteomes" id="UP000314982"/>
    </source>
</evidence>
<evidence type="ECO:0000256" key="7">
    <source>
        <dbReference type="ARBA" id="ARBA00022737"/>
    </source>
</evidence>
<dbReference type="InterPro" id="IPR051505">
    <property type="entry name" value="C-type_lectin_domain"/>
</dbReference>
<dbReference type="GO" id="GO:0030246">
    <property type="term" value="F:carbohydrate binding"/>
    <property type="evidence" value="ECO:0007669"/>
    <property type="project" value="UniProtKB-KW"/>
</dbReference>
<dbReference type="FunFam" id="2.10.25.10:FF:000009">
    <property type="entry name" value="Low-density lipoprotein receptor isoform 1"/>
    <property type="match status" value="1"/>
</dbReference>
<keyword evidence="8 15" id="KW-1133">Transmembrane helix</keyword>
<dbReference type="FunFam" id="2.10.25.10:FF:000406">
    <property type="entry name" value="CD248 molecule"/>
    <property type="match status" value="1"/>
</dbReference>
<dbReference type="FunFam" id="2.10.25.10:FF:000038">
    <property type="entry name" value="Fibrillin 2"/>
    <property type="match status" value="1"/>
</dbReference>
<keyword evidence="7" id="KW-0677">Repeat</keyword>
<dbReference type="PROSITE" id="PS01186">
    <property type="entry name" value="EGF_2"/>
    <property type="match status" value="2"/>
</dbReference>
<feature type="compositionally biased region" description="Acidic residues" evidence="14">
    <location>
        <begin position="468"/>
        <end position="477"/>
    </location>
</feature>
<keyword evidence="11" id="KW-0675">Receptor</keyword>
<dbReference type="PROSITE" id="PS50026">
    <property type="entry name" value="EGF_3"/>
    <property type="match status" value="2"/>
</dbReference>
<dbReference type="InterPro" id="IPR026823">
    <property type="entry name" value="cEGF"/>
</dbReference>
<keyword evidence="3" id="KW-0254">Endocytosis</keyword>
<sequence>MTYGTAAHQQHDNFKWLDGSCSVPVDGYLCRYTYKGMCPAVWSEGGGNALYSTPFSLLSSLLTHVPFGSVATVPCPGGSKEEQSVLCMLREDGTVGWSRETPLCSDTAEKSWCDRDNGGCEHFCQEAGEHFYCECSDGFQLGDDGQTCVAADPCHSAPCEFECLPLSDGYRCACPEGYMLSPDERGCLDVDECLQSPCEQLCVNAPGTFECRCREGYRPVEEGECEDVDECMEDPCEHACENTPGSHVCHCHLGFSPPTEEPSHCQDTDECQIPGTCQQMCVNYEGGFECYCEVGYELLSDHFSCRKIGEGEDSFPAATPSYPWVTRHPESLDWLTDPPRVENDVIWVTSAPREEPLESTPSPSPSSEPTSTPTPTPTSDWYEEEDDETTTSSSVLPTSTISGGAWNWLWFSPASQDQVLTKPQEPITDQHVPASNYDDTDDNEEEGDIDNGKVTSLPEQDQGQGENQDQEPPQEDESSQKQGGGNWLLVGLLVPLCIFIIIMVALGIVYCTRCAVTPRNKTATNCYHWISRAHDKQGAPNPSKGMQSHV</sequence>
<keyword evidence="4 15" id="KW-0812">Transmembrane</keyword>
<keyword evidence="6" id="KW-0430">Lectin</keyword>
<evidence type="ECO:0000256" key="1">
    <source>
        <dbReference type="ARBA" id="ARBA00004479"/>
    </source>
</evidence>
<keyword evidence="5" id="KW-0732">Signal</keyword>
<accession>A0A4W5MF19</accession>
<dbReference type="GO" id="GO:0009897">
    <property type="term" value="C:external side of plasma membrane"/>
    <property type="evidence" value="ECO:0007669"/>
    <property type="project" value="TreeGrafter"/>
</dbReference>
<evidence type="ECO:0000256" key="12">
    <source>
        <dbReference type="ARBA" id="ARBA00023180"/>
    </source>
</evidence>
<dbReference type="PANTHER" id="PTHR14789">
    <property type="entry name" value="CHONDROLECTIN VARIANT CHODLFDELTAE"/>
    <property type="match status" value="1"/>
</dbReference>
<dbReference type="Pfam" id="PF14670">
    <property type="entry name" value="FXa_inhibition"/>
    <property type="match status" value="1"/>
</dbReference>
<dbReference type="Pfam" id="PF12662">
    <property type="entry name" value="cEGF"/>
    <property type="match status" value="1"/>
</dbReference>
<evidence type="ECO:0000256" key="15">
    <source>
        <dbReference type="SAM" id="Phobius"/>
    </source>
</evidence>
<dbReference type="Proteomes" id="UP000314982">
    <property type="component" value="Unassembled WGS sequence"/>
</dbReference>
<proteinExistence type="predicted"/>
<reference evidence="17" key="2">
    <citation type="submission" date="2025-08" db="UniProtKB">
        <authorList>
            <consortium name="Ensembl"/>
        </authorList>
    </citation>
    <scope>IDENTIFICATION</scope>
</reference>
<dbReference type="PROSITE" id="PS00010">
    <property type="entry name" value="ASX_HYDROXYL"/>
    <property type="match status" value="1"/>
</dbReference>
<reference evidence="18" key="1">
    <citation type="submission" date="2018-06" db="EMBL/GenBank/DDBJ databases">
        <title>Genome assembly of Danube salmon.</title>
        <authorList>
            <person name="Macqueen D.J."/>
            <person name="Gundappa M.K."/>
        </authorList>
    </citation>
    <scope>NUCLEOTIDE SEQUENCE [LARGE SCALE GENOMIC DNA]</scope>
</reference>
<dbReference type="InterPro" id="IPR049883">
    <property type="entry name" value="NOTCH1_EGF-like"/>
</dbReference>
<feature type="compositionally biased region" description="Low complexity" evidence="14">
    <location>
        <begin position="458"/>
        <end position="467"/>
    </location>
</feature>
<dbReference type="Pfam" id="PF07645">
    <property type="entry name" value="EGF_CA"/>
    <property type="match status" value="2"/>
</dbReference>
<feature type="domain" description="EGF-like" evidence="16">
    <location>
        <begin position="227"/>
        <end position="266"/>
    </location>
</feature>
<dbReference type="SMART" id="SM00181">
    <property type="entry name" value="EGF"/>
    <property type="match status" value="5"/>
</dbReference>
<dbReference type="Ensembl" id="ENSHHUT00000038471.1">
    <property type="protein sequence ID" value="ENSHHUP00000036997.1"/>
    <property type="gene ID" value="ENSHHUG00000023183.1"/>
</dbReference>
<feature type="region of interest" description="Disordered" evidence="14">
    <location>
        <begin position="351"/>
        <end position="398"/>
    </location>
</feature>
<dbReference type="GO" id="GO:0006897">
    <property type="term" value="P:endocytosis"/>
    <property type="evidence" value="ECO:0007669"/>
    <property type="project" value="UniProtKB-KW"/>
</dbReference>
<organism evidence="17 18">
    <name type="scientific">Hucho hucho</name>
    <name type="common">huchen</name>
    <dbReference type="NCBI Taxonomy" id="62062"/>
    <lineage>
        <taxon>Eukaryota</taxon>
        <taxon>Metazoa</taxon>
        <taxon>Chordata</taxon>
        <taxon>Craniata</taxon>
        <taxon>Vertebrata</taxon>
        <taxon>Euteleostomi</taxon>
        <taxon>Actinopterygii</taxon>
        <taxon>Neopterygii</taxon>
        <taxon>Teleostei</taxon>
        <taxon>Protacanthopterygii</taxon>
        <taxon>Salmoniformes</taxon>
        <taxon>Salmonidae</taxon>
        <taxon>Salmoninae</taxon>
        <taxon>Hucho</taxon>
    </lineage>
</organism>
<evidence type="ECO:0000256" key="5">
    <source>
        <dbReference type="ARBA" id="ARBA00022729"/>
    </source>
</evidence>
<dbReference type="GO" id="GO:0016477">
    <property type="term" value="P:cell migration"/>
    <property type="evidence" value="ECO:0007669"/>
    <property type="project" value="TreeGrafter"/>
</dbReference>
<dbReference type="GO" id="GO:0005509">
    <property type="term" value="F:calcium ion binding"/>
    <property type="evidence" value="ECO:0007669"/>
    <property type="project" value="InterPro"/>
</dbReference>
<evidence type="ECO:0000256" key="6">
    <source>
        <dbReference type="ARBA" id="ARBA00022734"/>
    </source>
</evidence>
<name>A0A4W5MF19_9TELE</name>
<evidence type="ECO:0000256" key="3">
    <source>
        <dbReference type="ARBA" id="ARBA00022583"/>
    </source>
</evidence>
<dbReference type="GO" id="GO:0050840">
    <property type="term" value="F:extracellular matrix binding"/>
    <property type="evidence" value="ECO:0007669"/>
    <property type="project" value="TreeGrafter"/>
</dbReference>
<dbReference type="GO" id="GO:1990430">
    <property type="term" value="F:extracellular matrix protein binding"/>
    <property type="evidence" value="ECO:0007669"/>
    <property type="project" value="TreeGrafter"/>
</dbReference>
<dbReference type="InterPro" id="IPR018097">
    <property type="entry name" value="EGF_Ca-bd_CS"/>
</dbReference>
<dbReference type="InterPro" id="IPR000742">
    <property type="entry name" value="EGF"/>
</dbReference>
<dbReference type="CDD" id="cd00054">
    <property type="entry name" value="EGF_CA"/>
    <property type="match status" value="1"/>
</dbReference>
<dbReference type="AlphaFoldDB" id="A0A4W5MF19"/>
<dbReference type="SMART" id="SM00179">
    <property type="entry name" value="EGF_CA"/>
    <property type="match status" value="4"/>
</dbReference>
<feature type="compositionally biased region" description="Pro residues" evidence="14">
    <location>
        <begin position="362"/>
        <end position="376"/>
    </location>
</feature>
<dbReference type="GO" id="GO:0031012">
    <property type="term" value="C:extracellular matrix"/>
    <property type="evidence" value="ECO:0007669"/>
    <property type="project" value="TreeGrafter"/>
</dbReference>
<comment type="caution">
    <text evidence="13">Lacks conserved residue(s) required for the propagation of feature annotation.</text>
</comment>
<feature type="transmembrane region" description="Helical" evidence="15">
    <location>
        <begin position="487"/>
        <end position="511"/>
    </location>
</feature>
<evidence type="ECO:0000256" key="9">
    <source>
        <dbReference type="ARBA" id="ARBA00023136"/>
    </source>
</evidence>
<dbReference type="InterPro" id="IPR009030">
    <property type="entry name" value="Growth_fac_rcpt_cys_sf"/>
</dbReference>
<keyword evidence="2 13" id="KW-0245">EGF-like domain</keyword>
<evidence type="ECO:0000313" key="17">
    <source>
        <dbReference type="Ensembl" id="ENSHHUP00000036997.1"/>
    </source>
</evidence>
<evidence type="ECO:0000256" key="11">
    <source>
        <dbReference type="ARBA" id="ARBA00023170"/>
    </source>
</evidence>
<reference evidence="17" key="3">
    <citation type="submission" date="2025-09" db="UniProtKB">
        <authorList>
            <consortium name="Ensembl"/>
        </authorList>
    </citation>
    <scope>IDENTIFICATION</scope>
</reference>
<evidence type="ECO:0000256" key="8">
    <source>
        <dbReference type="ARBA" id="ARBA00022989"/>
    </source>
</evidence>
<dbReference type="InterPro" id="IPR001881">
    <property type="entry name" value="EGF-like_Ca-bd_dom"/>
</dbReference>